<dbReference type="PANTHER" id="PTHR47966">
    <property type="entry name" value="BETA-SITE APP-CLEAVING ENZYME, ISOFORM A-RELATED"/>
    <property type="match status" value="1"/>
</dbReference>
<dbReference type="InterPro" id="IPR001969">
    <property type="entry name" value="Aspartic_peptidase_AS"/>
</dbReference>
<feature type="disulfide bond" evidence="2">
    <location>
        <begin position="207"/>
        <end position="244"/>
    </location>
</feature>
<dbReference type="Gene3D" id="2.40.70.10">
    <property type="entry name" value="Acid Proteases"/>
    <property type="match status" value="1"/>
</dbReference>
<dbReference type="AlphaFoldDB" id="A0A7R9EQ59"/>
<proteinExistence type="inferred from homology"/>
<dbReference type="InterPro" id="IPR021109">
    <property type="entry name" value="Peptidase_aspartic_dom_sf"/>
</dbReference>
<organism evidence="5">
    <name type="scientific">Timema bartmani</name>
    <dbReference type="NCBI Taxonomy" id="61472"/>
    <lineage>
        <taxon>Eukaryota</taxon>
        <taxon>Metazoa</taxon>
        <taxon>Ecdysozoa</taxon>
        <taxon>Arthropoda</taxon>
        <taxon>Hexapoda</taxon>
        <taxon>Insecta</taxon>
        <taxon>Pterygota</taxon>
        <taxon>Neoptera</taxon>
        <taxon>Polyneoptera</taxon>
        <taxon>Phasmatodea</taxon>
        <taxon>Timematodea</taxon>
        <taxon>Timematoidea</taxon>
        <taxon>Timematidae</taxon>
        <taxon>Timema</taxon>
    </lineage>
</organism>
<dbReference type="PROSITE" id="PS00141">
    <property type="entry name" value="ASP_PROTEASE"/>
    <property type="match status" value="1"/>
</dbReference>
<gene>
    <name evidence="5" type="ORF">TBIB3V08_LOCUS1301</name>
</gene>
<reference evidence="5" key="1">
    <citation type="submission" date="2020-11" db="EMBL/GenBank/DDBJ databases">
        <authorList>
            <person name="Tran Van P."/>
        </authorList>
    </citation>
    <scope>NUCLEOTIDE SEQUENCE</scope>
</reference>
<name>A0A7R9EQ59_9NEOP</name>
<protein>
    <recommendedName>
        <fullName evidence="4">Peptidase A1 domain-containing protein</fullName>
    </recommendedName>
</protein>
<dbReference type="GO" id="GO:0004190">
    <property type="term" value="F:aspartic-type endopeptidase activity"/>
    <property type="evidence" value="ECO:0007669"/>
    <property type="project" value="UniProtKB-KW"/>
</dbReference>
<comment type="similarity">
    <text evidence="1 3">Belongs to the peptidase A1 family.</text>
</comment>
<accession>A0A7R9EQ59</accession>
<dbReference type="EMBL" id="OD564514">
    <property type="protein sequence ID" value="CAD7438715.1"/>
    <property type="molecule type" value="Genomic_DNA"/>
</dbReference>
<keyword evidence="3" id="KW-0064">Aspartyl protease</keyword>
<evidence type="ECO:0000313" key="5">
    <source>
        <dbReference type="EMBL" id="CAD7438715.1"/>
    </source>
</evidence>
<dbReference type="PANTHER" id="PTHR47966:SF51">
    <property type="entry name" value="BETA-SITE APP-CLEAVING ENZYME, ISOFORM A-RELATED"/>
    <property type="match status" value="1"/>
</dbReference>
<feature type="disulfide bond" evidence="2">
    <location>
        <begin position="164"/>
        <end position="168"/>
    </location>
</feature>
<dbReference type="FunFam" id="2.40.70.10:FF:000044">
    <property type="entry name" value="Lysosomal aspartic protease"/>
    <property type="match status" value="1"/>
</dbReference>
<evidence type="ECO:0000259" key="4">
    <source>
        <dbReference type="PROSITE" id="PS51767"/>
    </source>
</evidence>
<keyword evidence="3" id="KW-0378">Hydrolase</keyword>
<dbReference type="SUPFAM" id="SSF50630">
    <property type="entry name" value="Acid proteases"/>
    <property type="match status" value="1"/>
</dbReference>
<dbReference type="GO" id="GO:0005764">
    <property type="term" value="C:lysosome"/>
    <property type="evidence" value="ECO:0007669"/>
    <property type="project" value="TreeGrafter"/>
</dbReference>
<evidence type="ECO:0000256" key="1">
    <source>
        <dbReference type="ARBA" id="ARBA00007447"/>
    </source>
</evidence>
<dbReference type="InterPro" id="IPR001461">
    <property type="entry name" value="Aspartic_peptidase_A1"/>
</dbReference>
<dbReference type="GO" id="GO:0006508">
    <property type="term" value="P:proteolysis"/>
    <property type="evidence" value="ECO:0007669"/>
    <property type="project" value="UniProtKB-KW"/>
</dbReference>
<evidence type="ECO:0000256" key="2">
    <source>
        <dbReference type="PIRSR" id="PIRSR601461-2"/>
    </source>
</evidence>
<keyword evidence="3" id="KW-0645">Protease</keyword>
<feature type="domain" description="Peptidase A1" evidence="4">
    <location>
        <begin position="139"/>
        <end position="285"/>
    </location>
</feature>
<dbReference type="PROSITE" id="PS51767">
    <property type="entry name" value="PEPTIDASE_A1"/>
    <property type="match status" value="1"/>
</dbReference>
<dbReference type="Pfam" id="PF00026">
    <property type="entry name" value="Asp"/>
    <property type="match status" value="1"/>
</dbReference>
<evidence type="ECO:0000256" key="3">
    <source>
        <dbReference type="RuleBase" id="RU000454"/>
    </source>
</evidence>
<dbReference type="InterPro" id="IPR033121">
    <property type="entry name" value="PEPTIDASE_A1"/>
</dbReference>
<dbReference type="PRINTS" id="PR00792">
    <property type="entry name" value="PEPSIN"/>
</dbReference>
<keyword evidence="2" id="KW-1015">Disulfide bond</keyword>
<sequence length="291" mass="34579">MNKYDTYLPVYKTVYWQFHMNKYDTYLPVYKTVYWQFHMNKYDTYLPVYKTVYWQFHMNKYDTYLPVYKTVYWQFHMNKYDTYLPVYKTVYWQFHMNKYDTYLPVYKTVYWQFHMNKYDTYLPVYKTVYWQFHMNKYDTYLPVYKTVYWQFHMNKLLVGNSTFCKSGCEAIADTGTSLIAGPVDEVTTLNQAIGATPVVGGEYIVDCTLIPKLPSIDFILGGNNYTLTGKDYVLRVSQFGKTICLSGFMGIDIPAPQGPLWILGDIFIGRFYTEFDMGNNRVGFAEAKSSD</sequence>